<dbReference type="InterPro" id="IPR012338">
    <property type="entry name" value="Beta-lactam/transpept-like"/>
</dbReference>
<feature type="chain" id="PRO_5045977694" description="Beta-lactamase-related domain-containing protein" evidence="1">
    <location>
        <begin position="34"/>
        <end position="140"/>
    </location>
</feature>
<gene>
    <name evidence="2" type="ORF">OG442_13395</name>
</gene>
<keyword evidence="3" id="KW-1185">Reference proteome</keyword>
<dbReference type="Proteomes" id="UP001432209">
    <property type="component" value="Chromosome"/>
</dbReference>
<keyword evidence="1" id="KW-0732">Signal</keyword>
<dbReference type="InterPro" id="IPR006311">
    <property type="entry name" value="TAT_signal"/>
</dbReference>
<dbReference type="SUPFAM" id="SSF56601">
    <property type="entry name" value="beta-lactamase/transpeptidase-like"/>
    <property type="match status" value="1"/>
</dbReference>
<reference evidence="2" key="1">
    <citation type="submission" date="2022-10" db="EMBL/GenBank/DDBJ databases">
        <title>The complete genomes of actinobacterial strains from the NBC collection.</title>
        <authorList>
            <person name="Joergensen T.S."/>
            <person name="Alvarez Arevalo M."/>
            <person name="Sterndorff E.B."/>
            <person name="Faurdal D."/>
            <person name="Vuksanovic O."/>
            <person name="Mourched A.-S."/>
            <person name="Charusanti P."/>
            <person name="Shaw S."/>
            <person name="Blin K."/>
            <person name="Weber T."/>
        </authorList>
    </citation>
    <scope>NUCLEOTIDE SEQUENCE</scope>
    <source>
        <strain evidence="2">NBC_01432</strain>
    </source>
</reference>
<name>A0ABZ2A1Y3_STRNV</name>
<evidence type="ECO:0000313" key="3">
    <source>
        <dbReference type="Proteomes" id="UP001432209"/>
    </source>
</evidence>
<evidence type="ECO:0000256" key="1">
    <source>
        <dbReference type="SAM" id="SignalP"/>
    </source>
</evidence>
<feature type="signal peptide" evidence="1">
    <location>
        <begin position="1"/>
        <end position="33"/>
    </location>
</feature>
<proteinExistence type="predicted"/>
<dbReference type="RefSeq" id="WP_329076104.1">
    <property type="nucleotide sequence ID" value="NZ_CP109495.1"/>
</dbReference>
<organism evidence="2 3">
    <name type="scientific">Streptomyces niveus</name>
    <name type="common">Streptomyces spheroides</name>
    <dbReference type="NCBI Taxonomy" id="193462"/>
    <lineage>
        <taxon>Bacteria</taxon>
        <taxon>Bacillati</taxon>
        <taxon>Actinomycetota</taxon>
        <taxon>Actinomycetes</taxon>
        <taxon>Kitasatosporales</taxon>
        <taxon>Streptomycetaceae</taxon>
        <taxon>Streptomyces</taxon>
    </lineage>
</organism>
<protein>
    <recommendedName>
        <fullName evidence="4">Beta-lactamase-related domain-containing protein</fullName>
    </recommendedName>
</protein>
<dbReference type="PROSITE" id="PS51318">
    <property type="entry name" value="TAT"/>
    <property type="match status" value="1"/>
</dbReference>
<evidence type="ECO:0000313" key="2">
    <source>
        <dbReference type="EMBL" id="WUX52446.1"/>
    </source>
</evidence>
<dbReference type="EMBL" id="CP109495">
    <property type="protein sequence ID" value="WUX52446.1"/>
    <property type="molecule type" value="Genomic_DNA"/>
</dbReference>
<evidence type="ECO:0008006" key="4">
    <source>
        <dbReference type="Google" id="ProtNLM"/>
    </source>
</evidence>
<sequence length="140" mass="14578">MTTRRHSAARTGVVGLAVAATAATVFTAPAAQASTGRTGHEETRRALDAVGALMRGELLKPRQLKAMKTTVFDSDYGLGIEKLTASCGKELWGHGGGWVGSLSYAATTEDGRHSFALNLNGDWDAGGVGAVLRAEFCDTP</sequence>
<dbReference type="Gene3D" id="3.40.710.10">
    <property type="entry name" value="DD-peptidase/beta-lactamase superfamily"/>
    <property type="match status" value="1"/>
</dbReference>
<accession>A0ABZ2A1Y3</accession>